<dbReference type="InterPro" id="IPR037883">
    <property type="entry name" value="Knr4/Smi1-like_sf"/>
</dbReference>
<dbReference type="Pfam" id="PF09346">
    <property type="entry name" value="SMI1_KNR4"/>
    <property type="match status" value="1"/>
</dbReference>
<accession>A0A1G5FXT1</accession>
<dbReference type="AlphaFoldDB" id="A0A1G5FXT1"/>
<evidence type="ECO:0000313" key="2">
    <source>
        <dbReference type="EMBL" id="SCY43994.1"/>
    </source>
</evidence>
<reference evidence="2 3" key="1">
    <citation type="submission" date="2016-10" db="EMBL/GenBank/DDBJ databases">
        <authorList>
            <person name="de Groot N.N."/>
        </authorList>
    </citation>
    <scope>NUCLEOTIDE SEQUENCE [LARGE SCALE GENOMIC DNA]</scope>
    <source>
        <strain evidence="2 3">CGMCC 1.7666</strain>
    </source>
</reference>
<dbReference type="Gene3D" id="3.40.1580.10">
    <property type="entry name" value="SMI1/KNR4-like"/>
    <property type="match status" value="1"/>
</dbReference>
<gene>
    <name evidence="2" type="ORF">SAMN02927923_01303</name>
</gene>
<evidence type="ECO:0000313" key="3">
    <source>
        <dbReference type="Proteomes" id="UP000199569"/>
    </source>
</evidence>
<protein>
    <submittedName>
        <fullName evidence="2">SMI1 / KNR4 family (SUKH-1)</fullName>
    </submittedName>
</protein>
<dbReference type="InterPro" id="IPR018958">
    <property type="entry name" value="Knr4/Smi1-like_dom"/>
</dbReference>
<keyword evidence="3" id="KW-1185">Reference proteome</keyword>
<proteinExistence type="predicted"/>
<organism evidence="2 3">
    <name type="scientific">Microvirga guangxiensis</name>
    <dbReference type="NCBI Taxonomy" id="549386"/>
    <lineage>
        <taxon>Bacteria</taxon>
        <taxon>Pseudomonadati</taxon>
        <taxon>Pseudomonadota</taxon>
        <taxon>Alphaproteobacteria</taxon>
        <taxon>Hyphomicrobiales</taxon>
        <taxon>Methylobacteriaceae</taxon>
        <taxon>Microvirga</taxon>
    </lineage>
</organism>
<dbReference type="Proteomes" id="UP000199569">
    <property type="component" value="Unassembled WGS sequence"/>
</dbReference>
<evidence type="ECO:0000259" key="1">
    <source>
        <dbReference type="SMART" id="SM00860"/>
    </source>
</evidence>
<dbReference type="STRING" id="549386.SAMN02927923_01303"/>
<dbReference type="EMBL" id="FMVJ01000004">
    <property type="protein sequence ID" value="SCY43994.1"/>
    <property type="molecule type" value="Genomic_DNA"/>
</dbReference>
<dbReference type="SUPFAM" id="SSF160631">
    <property type="entry name" value="SMI1/KNR4-like"/>
    <property type="match status" value="1"/>
</dbReference>
<dbReference type="RefSeq" id="WP_091132212.1">
    <property type="nucleotide sequence ID" value="NZ_FMVJ01000004.1"/>
</dbReference>
<dbReference type="SMART" id="SM00860">
    <property type="entry name" value="SMI1_KNR4"/>
    <property type="match status" value="1"/>
</dbReference>
<sequence length="141" mass="16123">MPRLIVPLPEHWYSNEPGWSSVKNPSQDIARWESETGLSLPDDYRRFMLAFNGGYVYPSHFRHGVPRNLSPHGGDATFVSQFYNWTIAERYWHGEMWGKAKPPDMFEIGSDPDGLSIFLSLRSADHGQVFCWSGFSLNVAN</sequence>
<dbReference type="OrthoDB" id="8657476at2"/>
<feature type="domain" description="Knr4/Smi1-like" evidence="1">
    <location>
        <begin position="23"/>
        <end position="138"/>
    </location>
</feature>
<name>A0A1G5FXT1_9HYPH</name>